<protein>
    <submittedName>
        <fullName evidence="2">Uncharacterized protein</fullName>
    </submittedName>
</protein>
<evidence type="ECO:0000313" key="3">
    <source>
        <dbReference type="Proteomes" id="UP000598146"/>
    </source>
</evidence>
<reference evidence="2" key="1">
    <citation type="submission" date="2020-11" db="EMBL/GenBank/DDBJ databases">
        <title>Isolation and identification of active actinomycetes.</title>
        <authorList>
            <person name="Sun X."/>
        </authorList>
    </citation>
    <scope>NUCLEOTIDE SEQUENCE</scope>
    <source>
        <strain evidence="2">NEAU-A11</strain>
    </source>
</reference>
<organism evidence="2 3">
    <name type="scientific">Actinoplanes aureus</name>
    <dbReference type="NCBI Taxonomy" id="2792083"/>
    <lineage>
        <taxon>Bacteria</taxon>
        <taxon>Bacillati</taxon>
        <taxon>Actinomycetota</taxon>
        <taxon>Actinomycetes</taxon>
        <taxon>Micromonosporales</taxon>
        <taxon>Micromonosporaceae</taxon>
        <taxon>Actinoplanes</taxon>
    </lineage>
</organism>
<proteinExistence type="predicted"/>
<sequence>MLASIVREGGERKVWSCYQSSMWSTLLAASSVTSERDADSPLPPFGWNITNWSPDLRETYSARTAAIAESAAALTSQSELALIRRQLAVRTAVRDEWRSGTRWAQRCASVFDDSVVAARECHDSGDPAGAALLAQALTDRAGLAAADGRFEAALGDLTEALRTGTEQPSAHRKQPANRRGYLLT</sequence>
<comment type="caution">
    <text evidence="2">The sequence shown here is derived from an EMBL/GenBank/DDBJ whole genome shotgun (WGS) entry which is preliminary data.</text>
</comment>
<gene>
    <name evidence="2" type="ORF">I4J89_20770</name>
</gene>
<dbReference type="EMBL" id="JADQTO010000009">
    <property type="protein sequence ID" value="MBG0563881.1"/>
    <property type="molecule type" value="Genomic_DNA"/>
</dbReference>
<accession>A0A931G0B2</accession>
<dbReference type="Proteomes" id="UP000598146">
    <property type="component" value="Unassembled WGS sequence"/>
</dbReference>
<evidence type="ECO:0000256" key="1">
    <source>
        <dbReference type="SAM" id="MobiDB-lite"/>
    </source>
</evidence>
<dbReference type="AlphaFoldDB" id="A0A931G0B2"/>
<feature type="region of interest" description="Disordered" evidence="1">
    <location>
        <begin position="162"/>
        <end position="184"/>
    </location>
</feature>
<dbReference type="RefSeq" id="WP_196415658.1">
    <property type="nucleotide sequence ID" value="NZ_JADQTO010000009.1"/>
</dbReference>
<name>A0A931G0B2_9ACTN</name>
<evidence type="ECO:0000313" key="2">
    <source>
        <dbReference type="EMBL" id="MBG0563881.1"/>
    </source>
</evidence>
<keyword evidence="3" id="KW-1185">Reference proteome</keyword>